<sequence length="108" mass="11858">MTTEVIEARPSLLLLIGAVEAAHADMFRQCCSNPIKNAWGKEVSVRKLNEAMLLADKLKRVFRVPTGVLLEAIREEIGPELFDMQSPETWLRVASAVRKAGVAGGRLA</sequence>
<organism evidence="1 2">
    <name type="scientific">Cupriavidus campinensis</name>
    <dbReference type="NCBI Taxonomy" id="151783"/>
    <lineage>
        <taxon>Bacteria</taxon>
        <taxon>Pseudomonadati</taxon>
        <taxon>Pseudomonadota</taxon>
        <taxon>Betaproteobacteria</taxon>
        <taxon>Burkholderiales</taxon>
        <taxon>Burkholderiaceae</taxon>
        <taxon>Cupriavidus</taxon>
    </lineage>
</organism>
<keyword evidence="2" id="KW-1185">Reference proteome</keyword>
<dbReference type="RefSeq" id="WP_144196731.1">
    <property type="nucleotide sequence ID" value="NZ_VCIZ01000002.1"/>
</dbReference>
<evidence type="ECO:0000313" key="1">
    <source>
        <dbReference type="EMBL" id="TSP14037.1"/>
    </source>
</evidence>
<accession>A0ABY3ETK6</accession>
<protein>
    <submittedName>
        <fullName evidence="1">Uncharacterized protein</fullName>
    </submittedName>
</protein>
<reference evidence="1 2" key="1">
    <citation type="submission" date="2019-05" db="EMBL/GenBank/DDBJ databases">
        <title>Whole genome sequence analysis of Cupriavidus campinensis S14E4C strain.</title>
        <authorList>
            <person name="Abbaszade G."/>
            <person name="Szabo A."/>
            <person name="Toumi M."/>
            <person name="Toth E."/>
        </authorList>
    </citation>
    <scope>NUCLEOTIDE SEQUENCE [LARGE SCALE GENOMIC DNA]</scope>
    <source>
        <strain evidence="1 2">S14E4C</strain>
    </source>
</reference>
<gene>
    <name evidence="1" type="ORF">FGG12_06090</name>
</gene>
<evidence type="ECO:0000313" key="2">
    <source>
        <dbReference type="Proteomes" id="UP000318943"/>
    </source>
</evidence>
<dbReference type="EMBL" id="VCIZ01000002">
    <property type="protein sequence ID" value="TSP14037.1"/>
    <property type="molecule type" value="Genomic_DNA"/>
</dbReference>
<dbReference type="Proteomes" id="UP000318943">
    <property type="component" value="Unassembled WGS sequence"/>
</dbReference>
<comment type="caution">
    <text evidence="1">The sequence shown here is derived from an EMBL/GenBank/DDBJ whole genome shotgun (WGS) entry which is preliminary data.</text>
</comment>
<proteinExistence type="predicted"/>
<name>A0ABY3ETK6_9BURK</name>